<feature type="transmembrane region" description="Helical" evidence="1">
    <location>
        <begin position="7"/>
        <end position="27"/>
    </location>
</feature>
<comment type="caution">
    <text evidence="2">The sequence shown here is derived from an EMBL/GenBank/DDBJ whole genome shotgun (WGS) entry which is preliminary data.</text>
</comment>
<gene>
    <name evidence="2" type="ORF">MBAV_004055</name>
</gene>
<keyword evidence="1" id="KW-0472">Membrane</keyword>
<dbReference type="AlphaFoldDB" id="A0A0F3GPD7"/>
<name>A0A0F3GPD7_9BACT</name>
<evidence type="ECO:0000313" key="3">
    <source>
        <dbReference type="Proteomes" id="UP000033423"/>
    </source>
</evidence>
<dbReference type="EMBL" id="LACI01001741">
    <property type="protein sequence ID" value="KJU83751.1"/>
    <property type="molecule type" value="Genomic_DNA"/>
</dbReference>
<accession>A0A0F3GPD7</accession>
<organism evidence="2 3">
    <name type="scientific">Candidatus Magnetobacterium bavaricum</name>
    <dbReference type="NCBI Taxonomy" id="29290"/>
    <lineage>
        <taxon>Bacteria</taxon>
        <taxon>Pseudomonadati</taxon>
        <taxon>Nitrospirota</taxon>
        <taxon>Thermodesulfovibrionia</taxon>
        <taxon>Thermodesulfovibrionales</taxon>
        <taxon>Candidatus Magnetobacteriaceae</taxon>
        <taxon>Candidatus Magnetobacterium</taxon>
    </lineage>
</organism>
<reference evidence="2 3" key="1">
    <citation type="submission" date="2015-02" db="EMBL/GenBank/DDBJ databases">
        <title>Single-cell genomics of uncultivated deep-branching MTB reveals a conserved set of magnetosome genes.</title>
        <authorList>
            <person name="Kolinko S."/>
            <person name="Richter M."/>
            <person name="Glockner F.O."/>
            <person name="Brachmann A."/>
            <person name="Schuler D."/>
        </authorList>
    </citation>
    <scope>NUCLEOTIDE SEQUENCE [LARGE SCALE GENOMIC DNA]</scope>
    <source>
        <strain evidence="2">TM-1</strain>
    </source>
</reference>
<keyword evidence="1" id="KW-0812">Transmembrane</keyword>
<dbReference type="PROSITE" id="PS51257">
    <property type="entry name" value="PROKAR_LIPOPROTEIN"/>
    <property type="match status" value="1"/>
</dbReference>
<dbReference type="Proteomes" id="UP000033423">
    <property type="component" value="Unassembled WGS sequence"/>
</dbReference>
<evidence type="ECO:0000256" key="1">
    <source>
        <dbReference type="SAM" id="Phobius"/>
    </source>
</evidence>
<proteinExistence type="predicted"/>
<keyword evidence="3" id="KW-1185">Reference proteome</keyword>
<sequence length="52" mass="5658">MVSFSRLDCAFVSSVLLLAMTSLTFLISCWSSFIFFEASVCIAVSSSLLAVR</sequence>
<keyword evidence="1" id="KW-1133">Transmembrane helix</keyword>
<protein>
    <submittedName>
        <fullName evidence="2">Secreted protein</fullName>
    </submittedName>
</protein>
<evidence type="ECO:0000313" key="2">
    <source>
        <dbReference type="EMBL" id="KJU83751.1"/>
    </source>
</evidence>